<evidence type="ECO:0000313" key="3">
    <source>
        <dbReference type="EMBL" id="EKG19483.1"/>
    </source>
</evidence>
<organism evidence="3 4">
    <name type="scientific">Macrophomina phaseolina (strain MS6)</name>
    <name type="common">Charcoal rot fungus</name>
    <dbReference type="NCBI Taxonomy" id="1126212"/>
    <lineage>
        <taxon>Eukaryota</taxon>
        <taxon>Fungi</taxon>
        <taxon>Dikarya</taxon>
        <taxon>Ascomycota</taxon>
        <taxon>Pezizomycotina</taxon>
        <taxon>Dothideomycetes</taxon>
        <taxon>Dothideomycetes incertae sedis</taxon>
        <taxon>Botryosphaeriales</taxon>
        <taxon>Botryosphaeriaceae</taxon>
        <taxon>Macrophomina</taxon>
    </lineage>
</organism>
<feature type="compositionally biased region" description="Basic and acidic residues" evidence="1">
    <location>
        <begin position="195"/>
        <end position="209"/>
    </location>
</feature>
<dbReference type="Pfam" id="PF26093">
    <property type="entry name" value="HTH_TGH"/>
    <property type="match status" value="1"/>
</dbReference>
<feature type="compositionally biased region" description="Polar residues" evidence="1">
    <location>
        <begin position="344"/>
        <end position="355"/>
    </location>
</feature>
<sequence>MVKEGEDWAALEAGRCSTYDRCQGPQCQRNPARSLAWRKRGAQGDDIGRDLNHAKIGARRPRSPSVSAAIASTTHPPARAPARADPLPVLCSISRALPPGSEMAYTKRSRAAFEADLQQHGSPYVFVGTPLPPLDDNTRDDGSYVPLWKQEATDERGRKRFHGAFTGGFSAGYFNTVGSKEGWTPSTFVSSRSNRQKDQKHAQQRRPEDFMDEEDLADQAEAQKLQTSNAFSALGSTGDDLSRRDVLMGMVKTTGETMGAKLLQRMGWKPGQGVGPKVRRKARLDPDDDTDADQQTHLFAPENSRMISFVRKNDHKGLGYEGETRLSGTAKFPRDAKDEDSDNGSDSGPFGTSQKPIVKKAAKRGGFGVGVLNDDGSDEEDPYAIGPKISYNRTIGGDKRPKKKKDTVRPAGSSANPLVGAKPVFISKKAMGKKSEGFRRCHDGRLPLDGFILATQALTISDGGRYAPPTIPEGWKSSKKTTDSPQPPGSYQSVGDAAKASALDAKARAAMLGEAALPGKSVFDFLNPAARDRIAAITGKTNLPEARGEAAPEGYRKTEADRQKQLWSLVPPLEKDIAEGALSRGTGGWMPYADDEKKRARYRGFLELRAGLRDTLPDRSPGMSTDDWVRELQEFAHAARVFRPITGMMASRFTSSSTLPASSSGESKTEPLLSKPSPRPADPAEEAAKLGMYGPMTRQVLPFYPSRLVCKRFNVKPPENVQPDPSNAPGDANSTAAPARDLTVVSQTAIQEMMRENALRQPYSAPTDGARAADVQPAALVHAPVDVERNDALEAEKAGDAVFKAIFGSEDEDE</sequence>
<proteinExistence type="predicted"/>
<feature type="region of interest" description="Disordered" evidence="1">
    <location>
        <begin position="716"/>
        <end position="737"/>
    </location>
</feature>
<dbReference type="InParanoid" id="K2RXL0"/>
<dbReference type="Proteomes" id="UP000007129">
    <property type="component" value="Unassembled WGS sequence"/>
</dbReference>
<feature type="region of interest" description="Disordered" evidence="1">
    <location>
        <begin position="317"/>
        <end position="416"/>
    </location>
</feature>
<accession>K2RXL0</accession>
<dbReference type="InterPro" id="IPR000467">
    <property type="entry name" value="G_patch_dom"/>
</dbReference>
<dbReference type="GO" id="GO:0006397">
    <property type="term" value="P:mRNA processing"/>
    <property type="evidence" value="ECO:0007669"/>
    <property type="project" value="InterPro"/>
</dbReference>
<dbReference type="GO" id="GO:0005634">
    <property type="term" value="C:nucleus"/>
    <property type="evidence" value="ECO:0007669"/>
    <property type="project" value="TreeGrafter"/>
</dbReference>
<evidence type="ECO:0000259" key="2">
    <source>
        <dbReference type="PROSITE" id="PS50174"/>
    </source>
</evidence>
<evidence type="ECO:0000313" key="4">
    <source>
        <dbReference type="Proteomes" id="UP000007129"/>
    </source>
</evidence>
<feature type="region of interest" description="Disordered" evidence="1">
    <location>
        <begin position="267"/>
        <end position="302"/>
    </location>
</feature>
<feature type="region of interest" description="Disordered" evidence="1">
    <location>
        <begin position="655"/>
        <end position="685"/>
    </location>
</feature>
<dbReference type="EMBL" id="AHHD01000163">
    <property type="protein sequence ID" value="EKG19483.1"/>
    <property type="molecule type" value="Genomic_DNA"/>
</dbReference>
<protein>
    <recommendedName>
        <fullName evidence="2">G-patch domain-containing protein</fullName>
    </recommendedName>
</protein>
<dbReference type="STRING" id="1126212.K2RXL0"/>
<reference evidence="3 4" key="1">
    <citation type="journal article" date="2012" name="BMC Genomics">
        <title>Tools to kill: Genome of one of the most destructive plant pathogenic fungi Macrophomina phaseolina.</title>
        <authorList>
            <person name="Islam M.S."/>
            <person name="Haque M.S."/>
            <person name="Islam M.M."/>
            <person name="Emdad E.M."/>
            <person name="Halim A."/>
            <person name="Hossen Q.M.M."/>
            <person name="Hossain M.Z."/>
            <person name="Ahmed B."/>
            <person name="Rahim S."/>
            <person name="Rahman M.S."/>
            <person name="Alam M.M."/>
            <person name="Hou S."/>
            <person name="Wan X."/>
            <person name="Saito J.A."/>
            <person name="Alam M."/>
        </authorList>
    </citation>
    <scope>NUCLEOTIDE SEQUENCE [LARGE SCALE GENOMIC DNA]</scope>
    <source>
        <strain evidence="3 4">MS6</strain>
    </source>
</reference>
<dbReference type="PANTHER" id="PTHR13384:SF19">
    <property type="entry name" value="G PATCH DOMAIN-CONTAINING PROTEIN 1"/>
    <property type="match status" value="1"/>
</dbReference>
<feature type="region of interest" description="Disordered" evidence="1">
    <location>
        <begin position="56"/>
        <end position="83"/>
    </location>
</feature>
<dbReference type="Pfam" id="PF07713">
    <property type="entry name" value="DUF1604"/>
    <property type="match status" value="1"/>
</dbReference>
<dbReference type="OrthoDB" id="20507at2759"/>
<dbReference type="Pfam" id="PF01585">
    <property type="entry name" value="G-patch"/>
    <property type="match status" value="1"/>
</dbReference>
<dbReference type="VEuPathDB" id="FungiDB:MPH_03347"/>
<feature type="compositionally biased region" description="Low complexity" evidence="1">
    <location>
        <begin position="655"/>
        <end position="666"/>
    </location>
</feature>
<comment type="caution">
    <text evidence="3">The sequence shown here is derived from an EMBL/GenBank/DDBJ whole genome shotgun (WGS) entry which is preliminary data.</text>
</comment>
<dbReference type="GO" id="GO:0003723">
    <property type="term" value="F:RNA binding"/>
    <property type="evidence" value="ECO:0007669"/>
    <property type="project" value="TreeGrafter"/>
</dbReference>
<feature type="region of interest" description="Disordered" evidence="1">
    <location>
        <begin position="185"/>
        <end position="214"/>
    </location>
</feature>
<gene>
    <name evidence="3" type="ORF">MPH_03347</name>
</gene>
<feature type="compositionally biased region" description="Polar residues" evidence="1">
    <location>
        <begin position="64"/>
        <end position="75"/>
    </location>
</feature>
<dbReference type="PROSITE" id="PS50174">
    <property type="entry name" value="G_PATCH"/>
    <property type="match status" value="1"/>
</dbReference>
<dbReference type="PANTHER" id="PTHR13384">
    <property type="entry name" value="G PATCH DOMAIN-CONTAINING PROTEIN 1"/>
    <property type="match status" value="1"/>
</dbReference>
<feature type="region of interest" description="Disordered" evidence="1">
    <location>
        <begin position="463"/>
        <end position="496"/>
    </location>
</feature>
<dbReference type="eggNOG" id="KOG2138">
    <property type="taxonomic scope" value="Eukaryota"/>
</dbReference>
<dbReference type="HOGENOM" id="CLU_008613_3_0_1"/>
<dbReference type="AlphaFoldDB" id="K2RXL0"/>
<evidence type="ECO:0000256" key="1">
    <source>
        <dbReference type="SAM" id="MobiDB-lite"/>
    </source>
</evidence>
<dbReference type="InterPro" id="IPR011666">
    <property type="entry name" value="DUF1604"/>
</dbReference>
<name>K2RXL0_MACPH</name>
<feature type="domain" description="G-patch" evidence="2">
    <location>
        <begin position="255"/>
        <end position="323"/>
    </location>
</feature>